<dbReference type="KEGG" id="cre:CHLRE_15g635250v5"/>
<dbReference type="SUPFAM" id="SSF140860">
    <property type="entry name" value="Pseudo ankyrin repeat-like"/>
    <property type="match status" value="1"/>
</dbReference>
<dbReference type="Gramene" id="PNW72594">
    <property type="protein sequence ID" value="PNW72594"/>
    <property type="gene ID" value="CHLRE_15g635250v5"/>
</dbReference>
<proteinExistence type="predicted"/>
<dbReference type="ExpressionAtlas" id="A0A2K3CWD3">
    <property type="expression patterns" value="baseline"/>
</dbReference>
<dbReference type="Gene3D" id="1.25.40.20">
    <property type="entry name" value="Ankyrin repeat-containing domain"/>
    <property type="match status" value="1"/>
</dbReference>
<dbReference type="Proteomes" id="UP000006906">
    <property type="component" value="Chromosome 15"/>
</dbReference>
<organism evidence="1 2">
    <name type="scientific">Chlamydomonas reinhardtii</name>
    <name type="common">Chlamydomonas smithii</name>
    <dbReference type="NCBI Taxonomy" id="3055"/>
    <lineage>
        <taxon>Eukaryota</taxon>
        <taxon>Viridiplantae</taxon>
        <taxon>Chlorophyta</taxon>
        <taxon>core chlorophytes</taxon>
        <taxon>Chlorophyceae</taxon>
        <taxon>CS clade</taxon>
        <taxon>Chlamydomonadales</taxon>
        <taxon>Chlamydomonadaceae</taxon>
        <taxon>Chlamydomonas</taxon>
    </lineage>
</organism>
<dbReference type="GO" id="GO:0046513">
    <property type="term" value="P:ceramide biosynthetic process"/>
    <property type="evidence" value="ECO:0000318"/>
    <property type="project" value="GO_Central"/>
</dbReference>
<accession>A0A2K3CWD3</accession>
<dbReference type="GO" id="GO:0030149">
    <property type="term" value="P:sphingolipid catabolic process"/>
    <property type="evidence" value="ECO:0000318"/>
    <property type="project" value="GO_Central"/>
</dbReference>
<dbReference type="PaxDb" id="3055-EDO97925"/>
<dbReference type="GO" id="GO:0004620">
    <property type="term" value="F:phospholipase activity"/>
    <property type="evidence" value="ECO:0000318"/>
    <property type="project" value="GO_Central"/>
</dbReference>
<dbReference type="EMBL" id="CM008976">
    <property type="protein sequence ID" value="PNW72594.1"/>
    <property type="molecule type" value="Genomic_DNA"/>
</dbReference>
<sequence length="526" mass="54037">MPSRALTSAAAAGNLAACERLLALGHKHTGYSYAARAAAQEGHIAVLQLLLGAAASVGATRQACLDAATRGACAGGRLSLLHWLQANHPTTVSALACANEAAAAGHAELLESLLPLLHASWADAAGRQADSGKNKLRLLGFITRGCPFEVLRRHFDSLWPWGPAPVPVPVPAGAGAVAGGGADLAAVAAAVAGAGGAGDAAAAAAGEPPRNSDLAPLFTAAAGSATPCWAAKLDFLCGAFPPGTAARLLRANRFNFGDVARAPDYVARLRRLWHLVDSQPQAAGQAAAAAGAAARRDLKWCITKAMVLTAVRYGHADALRYLLDECGVPLDTHDTFIMYMNFAEDVGSSGRLGATATGAAGANGHLAVLQLLRNEGVAFKAKDLVRQGCWHRAAAAVRMTWLMEVVVDAPGDGDGWSAVFVAAARGGAGLPLLRALRARGAAVDLDAVACGGSLEALEWAVEELAAERGEAALQVPVSPRYVRTIRIAGDNSTLDWLRGRGLLPPLLVRVRELQRDGGKGVGDADA</sequence>
<dbReference type="SUPFAM" id="SSF48403">
    <property type="entry name" value="Ankyrin repeat"/>
    <property type="match status" value="1"/>
</dbReference>
<dbReference type="PANTHER" id="PTHR12393">
    <property type="entry name" value="SPHINGOMYELIN PHOSPHODIESTERASE RELATED"/>
    <property type="match status" value="1"/>
</dbReference>
<name>A0A2K3CWD3_CHLRE</name>
<dbReference type="GO" id="GO:0016020">
    <property type="term" value="C:membrane"/>
    <property type="evidence" value="ECO:0000318"/>
    <property type="project" value="GO_Central"/>
</dbReference>
<dbReference type="GO" id="GO:0005783">
    <property type="term" value="C:endoplasmic reticulum"/>
    <property type="evidence" value="ECO:0000318"/>
    <property type="project" value="GO_Central"/>
</dbReference>
<gene>
    <name evidence="1" type="ORF">CHLRE_15g635250v5</name>
</gene>
<dbReference type="InterPro" id="IPR036770">
    <property type="entry name" value="Ankyrin_rpt-contain_sf"/>
</dbReference>
<dbReference type="PANTHER" id="PTHR12393:SF6">
    <property type="entry name" value="SPHINGOMYELIN PHOSPHODIESTERASE 2"/>
    <property type="match status" value="1"/>
</dbReference>
<dbReference type="GeneID" id="66056383"/>
<evidence type="ECO:0000313" key="2">
    <source>
        <dbReference type="Proteomes" id="UP000006906"/>
    </source>
</evidence>
<protein>
    <submittedName>
        <fullName evidence="1">Uncharacterized protein</fullName>
    </submittedName>
</protein>
<dbReference type="InParanoid" id="A0A2K3CWD3"/>
<keyword evidence="2" id="KW-1185">Reference proteome</keyword>
<reference evidence="1 2" key="1">
    <citation type="journal article" date="2007" name="Science">
        <title>The Chlamydomonas genome reveals the evolution of key animal and plant functions.</title>
        <authorList>
            <person name="Merchant S.S."/>
            <person name="Prochnik S.E."/>
            <person name="Vallon O."/>
            <person name="Harris E.H."/>
            <person name="Karpowicz S.J."/>
            <person name="Witman G.B."/>
            <person name="Terry A."/>
            <person name="Salamov A."/>
            <person name="Fritz-Laylin L.K."/>
            <person name="Marechal-Drouard L."/>
            <person name="Marshall W.F."/>
            <person name="Qu L.H."/>
            <person name="Nelson D.R."/>
            <person name="Sanderfoot A.A."/>
            <person name="Spalding M.H."/>
            <person name="Kapitonov V.V."/>
            <person name="Ren Q."/>
            <person name="Ferris P."/>
            <person name="Lindquist E."/>
            <person name="Shapiro H."/>
            <person name="Lucas S.M."/>
            <person name="Grimwood J."/>
            <person name="Schmutz J."/>
            <person name="Cardol P."/>
            <person name="Cerutti H."/>
            <person name="Chanfreau G."/>
            <person name="Chen C.L."/>
            <person name="Cognat V."/>
            <person name="Croft M.T."/>
            <person name="Dent R."/>
            <person name="Dutcher S."/>
            <person name="Fernandez E."/>
            <person name="Fukuzawa H."/>
            <person name="Gonzalez-Ballester D."/>
            <person name="Gonzalez-Halphen D."/>
            <person name="Hallmann A."/>
            <person name="Hanikenne M."/>
            <person name="Hippler M."/>
            <person name="Inwood W."/>
            <person name="Jabbari K."/>
            <person name="Kalanon M."/>
            <person name="Kuras R."/>
            <person name="Lefebvre P.A."/>
            <person name="Lemaire S.D."/>
            <person name="Lobanov A.V."/>
            <person name="Lohr M."/>
            <person name="Manuell A."/>
            <person name="Meier I."/>
            <person name="Mets L."/>
            <person name="Mittag M."/>
            <person name="Mittelmeier T."/>
            <person name="Moroney J.V."/>
            <person name="Moseley J."/>
            <person name="Napoli C."/>
            <person name="Nedelcu A.M."/>
            <person name="Niyogi K."/>
            <person name="Novoselov S.V."/>
            <person name="Paulsen I.T."/>
            <person name="Pazour G."/>
            <person name="Purton S."/>
            <person name="Ral J.P."/>
            <person name="Riano-Pachon D.M."/>
            <person name="Riekhof W."/>
            <person name="Rymarquis L."/>
            <person name="Schroda M."/>
            <person name="Stern D."/>
            <person name="Umen J."/>
            <person name="Willows R."/>
            <person name="Wilson N."/>
            <person name="Zimmer S.L."/>
            <person name="Allmer J."/>
            <person name="Balk J."/>
            <person name="Bisova K."/>
            <person name="Chen C.J."/>
            <person name="Elias M."/>
            <person name="Gendler K."/>
            <person name="Hauser C."/>
            <person name="Lamb M.R."/>
            <person name="Ledford H."/>
            <person name="Long J.C."/>
            <person name="Minagawa J."/>
            <person name="Page M.D."/>
            <person name="Pan J."/>
            <person name="Pootakham W."/>
            <person name="Roje S."/>
            <person name="Rose A."/>
            <person name="Stahlberg E."/>
            <person name="Terauchi A.M."/>
            <person name="Yang P."/>
            <person name="Ball S."/>
            <person name="Bowler C."/>
            <person name="Dieckmann C.L."/>
            <person name="Gladyshev V.N."/>
            <person name="Green P."/>
            <person name="Jorgensen R."/>
            <person name="Mayfield S."/>
            <person name="Mueller-Roeber B."/>
            <person name="Rajamani S."/>
            <person name="Sayre R.T."/>
            <person name="Brokstein P."/>
            <person name="Dubchak I."/>
            <person name="Goodstein D."/>
            <person name="Hornick L."/>
            <person name="Huang Y.W."/>
            <person name="Jhaveri J."/>
            <person name="Luo Y."/>
            <person name="Martinez D."/>
            <person name="Ngau W.C."/>
            <person name="Otillar B."/>
            <person name="Poliakov A."/>
            <person name="Porter A."/>
            <person name="Szajkowski L."/>
            <person name="Werner G."/>
            <person name="Zhou K."/>
            <person name="Grigoriev I.V."/>
            <person name="Rokhsar D.S."/>
            <person name="Grossman A.R."/>
        </authorList>
    </citation>
    <scope>NUCLEOTIDE SEQUENCE [LARGE SCALE GENOMIC DNA]</scope>
    <source>
        <strain evidence="2">CC-503</strain>
    </source>
</reference>
<dbReference type="RefSeq" id="XP_042916366.1">
    <property type="nucleotide sequence ID" value="XM_043070508.1"/>
</dbReference>
<evidence type="ECO:0000313" key="1">
    <source>
        <dbReference type="EMBL" id="PNW72594.1"/>
    </source>
</evidence>
<dbReference type="AlphaFoldDB" id="A0A2K3CWD3"/>
<dbReference type="GO" id="GO:0071944">
    <property type="term" value="C:cell periphery"/>
    <property type="evidence" value="ECO:0000318"/>
    <property type="project" value="GO_Central"/>
</dbReference>